<evidence type="ECO:0000313" key="3">
    <source>
        <dbReference type="Proteomes" id="UP001292094"/>
    </source>
</evidence>
<accession>A0AAE1Q075</accession>
<reference evidence="2" key="1">
    <citation type="submission" date="2023-11" db="EMBL/GenBank/DDBJ databases">
        <title>Genome assemblies of two species of porcelain crab, Petrolisthes cinctipes and Petrolisthes manimaculis (Anomura: Porcellanidae).</title>
        <authorList>
            <person name="Angst P."/>
        </authorList>
    </citation>
    <scope>NUCLEOTIDE SEQUENCE</scope>
    <source>
        <strain evidence="2">PB745_02</strain>
        <tissue evidence="2">Gill</tissue>
    </source>
</reference>
<dbReference type="AlphaFoldDB" id="A0AAE1Q075"/>
<keyword evidence="1" id="KW-1133">Transmembrane helix</keyword>
<dbReference type="Proteomes" id="UP001292094">
    <property type="component" value="Unassembled WGS sequence"/>
</dbReference>
<gene>
    <name evidence="2" type="ORF">Pmani_012767</name>
</gene>
<sequence>MVTMGVGRVREFIRRNMVMVVMLPVIVGLHYGWHKLQGVEMFVPKEDRRDLPIVQGAKIVGEKLKSKMGIKEE</sequence>
<keyword evidence="3" id="KW-1185">Reference proteome</keyword>
<keyword evidence="1" id="KW-0812">Transmembrane</keyword>
<organism evidence="2 3">
    <name type="scientific">Petrolisthes manimaculis</name>
    <dbReference type="NCBI Taxonomy" id="1843537"/>
    <lineage>
        <taxon>Eukaryota</taxon>
        <taxon>Metazoa</taxon>
        <taxon>Ecdysozoa</taxon>
        <taxon>Arthropoda</taxon>
        <taxon>Crustacea</taxon>
        <taxon>Multicrustacea</taxon>
        <taxon>Malacostraca</taxon>
        <taxon>Eumalacostraca</taxon>
        <taxon>Eucarida</taxon>
        <taxon>Decapoda</taxon>
        <taxon>Pleocyemata</taxon>
        <taxon>Anomura</taxon>
        <taxon>Galatheoidea</taxon>
        <taxon>Porcellanidae</taxon>
        <taxon>Petrolisthes</taxon>
    </lineage>
</organism>
<proteinExistence type="predicted"/>
<dbReference type="EMBL" id="JAWZYT010001048">
    <property type="protein sequence ID" value="KAK4316062.1"/>
    <property type="molecule type" value="Genomic_DNA"/>
</dbReference>
<keyword evidence="1" id="KW-0472">Membrane</keyword>
<name>A0AAE1Q075_9EUCA</name>
<evidence type="ECO:0000313" key="2">
    <source>
        <dbReference type="EMBL" id="KAK4316062.1"/>
    </source>
</evidence>
<comment type="caution">
    <text evidence="2">The sequence shown here is derived from an EMBL/GenBank/DDBJ whole genome shotgun (WGS) entry which is preliminary data.</text>
</comment>
<feature type="transmembrane region" description="Helical" evidence="1">
    <location>
        <begin position="12"/>
        <end position="33"/>
    </location>
</feature>
<protein>
    <submittedName>
        <fullName evidence="2">Uncharacterized protein</fullName>
    </submittedName>
</protein>
<evidence type="ECO:0000256" key="1">
    <source>
        <dbReference type="SAM" id="Phobius"/>
    </source>
</evidence>